<protein>
    <recommendedName>
        <fullName evidence="2">DUF1285 domain-containing protein</fullName>
    </recommendedName>
</protein>
<evidence type="ECO:0000313" key="1">
    <source>
        <dbReference type="EMBL" id="KUG23569.1"/>
    </source>
</evidence>
<comment type="caution">
    <text evidence="1">The sequence shown here is derived from an EMBL/GenBank/DDBJ whole genome shotgun (WGS) entry which is preliminary data.</text>
</comment>
<organism evidence="1">
    <name type="scientific">hydrocarbon metagenome</name>
    <dbReference type="NCBI Taxonomy" id="938273"/>
    <lineage>
        <taxon>unclassified sequences</taxon>
        <taxon>metagenomes</taxon>
        <taxon>ecological metagenomes</taxon>
    </lineage>
</organism>
<dbReference type="AlphaFoldDB" id="A0A0W8FS11"/>
<name>A0A0W8FS11_9ZZZZ</name>
<dbReference type="EMBL" id="LNQE01000898">
    <property type="protein sequence ID" value="KUG23569.1"/>
    <property type="molecule type" value="Genomic_DNA"/>
</dbReference>
<reference evidence="1" key="1">
    <citation type="journal article" date="2015" name="Proc. Natl. Acad. Sci. U.S.A.">
        <title>Networks of energetic and metabolic interactions define dynamics in microbial communities.</title>
        <authorList>
            <person name="Embree M."/>
            <person name="Liu J.K."/>
            <person name="Al-Bassam M.M."/>
            <person name="Zengler K."/>
        </authorList>
    </citation>
    <scope>NUCLEOTIDE SEQUENCE</scope>
</reference>
<gene>
    <name evidence="1" type="ORF">ASZ90_006617</name>
</gene>
<evidence type="ECO:0008006" key="2">
    <source>
        <dbReference type="Google" id="ProtNLM"/>
    </source>
</evidence>
<accession>A0A0W8FS11</accession>
<sequence length="155" mass="18338">MDNYEIKIDKNGLWYYKGAHMFRKEILSIFFQHLKVDDCGNYLIELGNERCYLNVEDTAFVVEAVYKTINPCDGQEQIEILLNDECCEKLEMNSLYTGEENVLYCEVKERRFTARFSRKGYYQLAEFIEQSENGIEFFINLNGKKYLIKNNQASN</sequence>
<dbReference type="Gene3D" id="3.10.540.10">
    <property type="entry name" value="duf1285 like domain"/>
    <property type="match status" value="1"/>
</dbReference>
<proteinExistence type="predicted"/>